<evidence type="ECO:0000313" key="2">
    <source>
        <dbReference type="EMBL" id="JAD84742.1"/>
    </source>
</evidence>
<reference evidence="2" key="2">
    <citation type="journal article" date="2015" name="Data Brief">
        <title>Shoot transcriptome of the giant reed, Arundo donax.</title>
        <authorList>
            <person name="Barrero R.A."/>
            <person name="Guerrero F.D."/>
            <person name="Moolhuijzen P."/>
            <person name="Goolsby J.A."/>
            <person name="Tidwell J."/>
            <person name="Bellgard S.E."/>
            <person name="Bellgard M.I."/>
        </authorList>
    </citation>
    <scope>NUCLEOTIDE SEQUENCE</scope>
    <source>
        <tissue evidence="2">Shoot tissue taken approximately 20 cm above the soil surface</tissue>
    </source>
</reference>
<reference evidence="2" key="1">
    <citation type="submission" date="2014-09" db="EMBL/GenBank/DDBJ databases">
        <authorList>
            <person name="Magalhaes I.L.F."/>
            <person name="Oliveira U."/>
            <person name="Santos F.R."/>
            <person name="Vidigal T.H.D.A."/>
            <person name="Brescovit A.D."/>
            <person name="Santos A.J."/>
        </authorList>
    </citation>
    <scope>NUCLEOTIDE SEQUENCE</scope>
    <source>
        <tissue evidence="2">Shoot tissue taken approximately 20 cm above the soil surface</tissue>
    </source>
</reference>
<sequence length="76" mass="8281">MFTMACPVVLFTSANALRPWSSVSFPTASSSLNQCWDLSLESARTRITLSPRTAMFKVGSCLQNILIGCSRCMLAC</sequence>
<protein>
    <recommendedName>
        <fullName evidence="3">Secreted protein</fullName>
    </recommendedName>
</protein>
<evidence type="ECO:0000256" key="1">
    <source>
        <dbReference type="SAM" id="SignalP"/>
    </source>
</evidence>
<organism evidence="2">
    <name type="scientific">Arundo donax</name>
    <name type="common">Giant reed</name>
    <name type="synonym">Donax arundinaceus</name>
    <dbReference type="NCBI Taxonomy" id="35708"/>
    <lineage>
        <taxon>Eukaryota</taxon>
        <taxon>Viridiplantae</taxon>
        <taxon>Streptophyta</taxon>
        <taxon>Embryophyta</taxon>
        <taxon>Tracheophyta</taxon>
        <taxon>Spermatophyta</taxon>
        <taxon>Magnoliopsida</taxon>
        <taxon>Liliopsida</taxon>
        <taxon>Poales</taxon>
        <taxon>Poaceae</taxon>
        <taxon>PACMAD clade</taxon>
        <taxon>Arundinoideae</taxon>
        <taxon>Arundineae</taxon>
        <taxon>Arundo</taxon>
    </lineage>
</organism>
<proteinExistence type="predicted"/>
<feature type="signal peptide" evidence="1">
    <location>
        <begin position="1"/>
        <end position="16"/>
    </location>
</feature>
<dbReference type="EMBL" id="GBRH01213153">
    <property type="protein sequence ID" value="JAD84742.1"/>
    <property type="molecule type" value="Transcribed_RNA"/>
</dbReference>
<feature type="chain" id="PRO_5002043705" description="Secreted protein" evidence="1">
    <location>
        <begin position="17"/>
        <end position="76"/>
    </location>
</feature>
<dbReference type="AlphaFoldDB" id="A0A0A9DLT6"/>
<evidence type="ECO:0008006" key="3">
    <source>
        <dbReference type="Google" id="ProtNLM"/>
    </source>
</evidence>
<keyword evidence="1" id="KW-0732">Signal</keyword>
<accession>A0A0A9DLT6</accession>
<name>A0A0A9DLT6_ARUDO</name>